<organism evidence="1 2">
    <name type="scientific">Maribacter flavus</name>
    <dbReference type="NCBI Taxonomy" id="1658664"/>
    <lineage>
        <taxon>Bacteria</taxon>
        <taxon>Pseudomonadati</taxon>
        <taxon>Bacteroidota</taxon>
        <taxon>Flavobacteriia</taxon>
        <taxon>Flavobacteriales</taxon>
        <taxon>Flavobacteriaceae</taxon>
        <taxon>Maribacter</taxon>
    </lineage>
</organism>
<comment type="caution">
    <text evidence="1">The sequence shown here is derived from an EMBL/GenBank/DDBJ whole genome shotgun (WGS) entry which is preliminary data.</text>
</comment>
<evidence type="ECO:0000313" key="2">
    <source>
        <dbReference type="Proteomes" id="UP000323188"/>
    </source>
</evidence>
<dbReference type="EMBL" id="VUOE01000004">
    <property type="protein sequence ID" value="KAA2215554.1"/>
    <property type="molecule type" value="Genomic_DNA"/>
</dbReference>
<dbReference type="Proteomes" id="UP000323188">
    <property type="component" value="Unassembled WGS sequence"/>
</dbReference>
<gene>
    <name evidence="1" type="ORF">F0361_18140</name>
</gene>
<name>A0A5B2TMV9_9FLAO</name>
<evidence type="ECO:0000313" key="1">
    <source>
        <dbReference type="EMBL" id="KAA2215554.1"/>
    </source>
</evidence>
<dbReference type="AlphaFoldDB" id="A0A5B2TMV9"/>
<proteinExistence type="predicted"/>
<dbReference type="RefSeq" id="WP_154920817.1">
    <property type="nucleotide sequence ID" value="NZ_VUOE01000004.1"/>
</dbReference>
<protein>
    <submittedName>
        <fullName evidence="1">Uncharacterized protein</fullName>
    </submittedName>
</protein>
<reference evidence="1 2" key="1">
    <citation type="submission" date="2019-09" db="EMBL/GenBank/DDBJ databases">
        <authorList>
            <person name="Khan S.A."/>
            <person name="Jeon C.O."/>
            <person name="Chun B.H."/>
            <person name="Jeong S.E."/>
        </authorList>
    </citation>
    <scope>NUCLEOTIDE SEQUENCE [LARGE SCALE GENOMIC DNA]</scope>
    <source>
        <strain evidence="1 2">KCTC 42508</strain>
    </source>
</reference>
<accession>A0A5B2TMV9</accession>
<sequence length="105" mass="12452">MGFIIIILALVYVFHVFSNEELKLEKIKSYLESEQLEYVNHRKVVKPYNANFEIGENLLTWLYFRKHHYEIDALNLIGDPVVVSAVHYQSMSFLYKNRTYFTNSG</sequence>